<organism evidence="2 3">
    <name type="scientific">Archangium gephyra</name>
    <dbReference type="NCBI Taxonomy" id="48"/>
    <lineage>
        <taxon>Bacteria</taxon>
        <taxon>Pseudomonadati</taxon>
        <taxon>Myxococcota</taxon>
        <taxon>Myxococcia</taxon>
        <taxon>Myxococcales</taxon>
        <taxon>Cystobacterineae</taxon>
        <taxon>Archangiaceae</taxon>
        <taxon>Archangium</taxon>
    </lineage>
</organism>
<evidence type="ECO:0000313" key="2">
    <source>
        <dbReference type="EMBL" id="PZR10243.1"/>
    </source>
</evidence>
<evidence type="ECO:0000256" key="1">
    <source>
        <dbReference type="SAM" id="SignalP"/>
    </source>
</evidence>
<feature type="signal peptide" evidence="1">
    <location>
        <begin position="1"/>
        <end position="21"/>
    </location>
</feature>
<evidence type="ECO:0000313" key="3">
    <source>
        <dbReference type="Proteomes" id="UP000249061"/>
    </source>
</evidence>
<dbReference type="AlphaFoldDB" id="A0A2W5TAW7"/>
<dbReference type="InterPro" id="IPR045710">
    <property type="entry name" value="DUF6066"/>
</dbReference>
<evidence type="ECO:0008006" key="4">
    <source>
        <dbReference type="Google" id="ProtNLM"/>
    </source>
</evidence>
<feature type="chain" id="PRO_5015872806" description="Lipoprotein" evidence="1">
    <location>
        <begin position="22"/>
        <end position="207"/>
    </location>
</feature>
<comment type="caution">
    <text evidence="2">The sequence shown here is derived from an EMBL/GenBank/DDBJ whole genome shotgun (WGS) entry which is preliminary data.</text>
</comment>
<accession>A0A2W5TAW7</accession>
<protein>
    <recommendedName>
        <fullName evidence="4">Lipoprotein</fullName>
    </recommendedName>
</protein>
<gene>
    <name evidence="2" type="ORF">DI536_20690</name>
</gene>
<proteinExistence type="predicted"/>
<dbReference type="EMBL" id="QFQP01000018">
    <property type="protein sequence ID" value="PZR10243.1"/>
    <property type="molecule type" value="Genomic_DNA"/>
</dbReference>
<dbReference type="Proteomes" id="UP000249061">
    <property type="component" value="Unassembled WGS sequence"/>
</dbReference>
<sequence length="207" mass="22269">MRKLMKLLTAVVVLIPTLALADVDQRFAKLRDQAEAMGAVSAFVDKYVGDCASKMMGGGECEKNAEIFRQGATGKKFYMIITEETSTVLSMGEVKSNGQFVLNLTPFFAAAGMAITHGAPTKTDGDGNPVMPFIRMDAVLPDGWNPAMMQRQVQGQALRLQIVFTPQGVWTLPKKGGGQLKGVKAKFEAVLVSVGRTGDQVGLWLGK</sequence>
<name>A0A2W5TAW7_9BACT</name>
<keyword evidence="1" id="KW-0732">Signal</keyword>
<reference evidence="2 3" key="1">
    <citation type="submission" date="2017-08" db="EMBL/GenBank/DDBJ databases">
        <title>Infants hospitalized years apart are colonized by the same room-sourced microbial strains.</title>
        <authorList>
            <person name="Brooks B."/>
            <person name="Olm M.R."/>
            <person name="Firek B.A."/>
            <person name="Baker R."/>
            <person name="Thomas B.C."/>
            <person name="Morowitz M.J."/>
            <person name="Banfield J.F."/>
        </authorList>
    </citation>
    <scope>NUCLEOTIDE SEQUENCE [LARGE SCALE GENOMIC DNA]</scope>
    <source>
        <strain evidence="2">S2_003_000_R2_14</strain>
    </source>
</reference>
<dbReference type="Pfam" id="PF19542">
    <property type="entry name" value="DUF6066"/>
    <property type="match status" value="1"/>
</dbReference>